<dbReference type="InterPro" id="IPR036908">
    <property type="entry name" value="RlpA-like_sf"/>
</dbReference>
<dbReference type="InterPro" id="IPR051933">
    <property type="entry name" value="Resuscitation_pf_RpfB"/>
</dbReference>
<evidence type="ECO:0000313" key="4">
    <source>
        <dbReference type="EMBL" id="MRX73199.1"/>
    </source>
</evidence>
<organism evidence="4 5">
    <name type="scientific">Metabacillus lacus</name>
    <dbReference type="NCBI Taxonomy" id="1983721"/>
    <lineage>
        <taxon>Bacteria</taxon>
        <taxon>Bacillati</taxon>
        <taxon>Bacillota</taxon>
        <taxon>Bacilli</taxon>
        <taxon>Bacillales</taxon>
        <taxon>Bacillaceae</taxon>
        <taxon>Metabacillus</taxon>
    </lineage>
</organism>
<dbReference type="Gene3D" id="2.40.40.10">
    <property type="entry name" value="RlpA-like domain"/>
    <property type="match status" value="1"/>
</dbReference>
<accession>A0A7X2J0V4</accession>
<evidence type="ECO:0000256" key="1">
    <source>
        <dbReference type="ARBA" id="ARBA00022729"/>
    </source>
</evidence>
<keyword evidence="5" id="KW-1185">Reference proteome</keyword>
<dbReference type="CDD" id="cd22786">
    <property type="entry name" value="DPBB_YuiC-like"/>
    <property type="match status" value="1"/>
</dbReference>
<reference evidence="4 5" key="1">
    <citation type="submission" date="2019-11" db="EMBL/GenBank/DDBJ databases">
        <title>Bacillus lacus genome.</title>
        <authorList>
            <person name="Allen C.J."/>
            <person name="Newman J.D."/>
        </authorList>
    </citation>
    <scope>NUCLEOTIDE SEQUENCE [LARGE SCALE GENOMIC DNA]</scope>
    <source>
        <strain evidence="4 5">KCTC 33946</strain>
    </source>
</reference>
<sequence length="235" mass="26078">MKQISLLTKRFFMSLLFLAALSTTFKSISGLEVEEVANSLLKNFELSPAENDLSARFLGLNTKHLHMNSLIATALSAEQGERNDKPVTLDESDDWDKYKSKKVIATGYTAGYESTGKNPGHPVYGITYSGVKVKRDLYSTIAADLTVFPIGTVLFIPGYGYGVVADKGGAIKGNKLDLYYETVDDVFNQWGKKEIDVYIIKEGSGKLSEEELNILNEDISKQVFRQQIIKPETKS</sequence>
<name>A0A7X2J0V4_9BACI</name>
<dbReference type="InterPro" id="IPR010611">
    <property type="entry name" value="3D_dom"/>
</dbReference>
<dbReference type="Proteomes" id="UP000448867">
    <property type="component" value="Unassembled WGS sequence"/>
</dbReference>
<dbReference type="RefSeq" id="WP_154308627.1">
    <property type="nucleotide sequence ID" value="NZ_WKKI01000029.1"/>
</dbReference>
<gene>
    <name evidence="4" type="ORF">GJU40_13700</name>
</gene>
<dbReference type="PANTHER" id="PTHR39160">
    <property type="entry name" value="CELL WALL-BINDING PROTEIN YOCH"/>
    <property type="match status" value="1"/>
</dbReference>
<protein>
    <recommendedName>
        <fullName evidence="3">3D domain-containing protein</fullName>
    </recommendedName>
</protein>
<feature type="signal peptide" evidence="2">
    <location>
        <begin position="1"/>
        <end position="19"/>
    </location>
</feature>
<proteinExistence type="predicted"/>
<comment type="caution">
    <text evidence="4">The sequence shown here is derived from an EMBL/GenBank/DDBJ whole genome shotgun (WGS) entry which is preliminary data.</text>
</comment>
<evidence type="ECO:0000313" key="5">
    <source>
        <dbReference type="Proteomes" id="UP000448867"/>
    </source>
</evidence>
<dbReference type="PANTHER" id="PTHR39160:SF4">
    <property type="entry name" value="RESUSCITATION-PROMOTING FACTOR RPFB"/>
    <property type="match status" value="1"/>
</dbReference>
<feature type="chain" id="PRO_5039587026" description="3D domain-containing protein" evidence="2">
    <location>
        <begin position="20"/>
        <end position="235"/>
    </location>
</feature>
<dbReference type="GO" id="GO:0019867">
    <property type="term" value="C:outer membrane"/>
    <property type="evidence" value="ECO:0007669"/>
    <property type="project" value="InterPro"/>
</dbReference>
<dbReference type="Pfam" id="PF06725">
    <property type="entry name" value="3D"/>
    <property type="match status" value="1"/>
</dbReference>
<dbReference type="OrthoDB" id="9798935at2"/>
<keyword evidence="1 2" id="KW-0732">Signal</keyword>
<dbReference type="GO" id="GO:0009254">
    <property type="term" value="P:peptidoglycan turnover"/>
    <property type="evidence" value="ECO:0007669"/>
    <property type="project" value="InterPro"/>
</dbReference>
<dbReference type="EMBL" id="WKKI01000029">
    <property type="protein sequence ID" value="MRX73199.1"/>
    <property type="molecule type" value="Genomic_DNA"/>
</dbReference>
<dbReference type="SUPFAM" id="SSF50685">
    <property type="entry name" value="Barwin-like endoglucanases"/>
    <property type="match status" value="1"/>
</dbReference>
<evidence type="ECO:0000256" key="2">
    <source>
        <dbReference type="SAM" id="SignalP"/>
    </source>
</evidence>
<feature type="domain" description="3D" evidence="3">
    <location>
        <begin position="139"/>
        <end position="201"/>
    </location>
</feature>
<dbReference type="GO" id="GO:0004553">
    <property type="term" value="F:hydrolase activity, hydrolyzing O-glycosyl compounds"/>
    <property type="evidence" value="ECO:0007669"/>
    <property type="project" value="InterPro"/>
</dbReference>
<dbReference type="AlphaFoldDB" id="A0A7X2J0V4"/>
<evidence type="ECO:0000259" key="3">
    <source>
        <dbReference type="Pfam" id="PF06725"/>
    </source>
</evidence>